<proteinExistence type="predicted"/>
<dbReference type="SUPFAM" id="SSF55729">
    <property type="entry name" value="Acyl-CoA N-acyltransferases (Nat)"/>
    <property type="match status" value="1"/>
</dbReference>
<gene>
    <name evidence="2" type="ORF">ACE1CI_10910</name>
</gene>
<evidence type="ECO:0000259" key="1">
    <source>
        <dbReference type="PROSITE" id="PS51186"/>
    </source>
</evidence>
<dbReference type="PANTHER" id="PTHR43451:SF1">
    <property type="entry name" value="ACETYLTRANSFERASE"/>
    <property type="match status" value="1"/>
</dbReference>
<dbReference type="PANTHER" id="PTHR43451">
    <property type="entry name" value="ACETYLTRANSFERASE (GNAT) FAMILY PROTEIN"/>
    <property type="match status" value="1"/>
</dbReference>
<evidence type="ECO:0000313" key="3">
    <source>
        <dbReference type="Proteomes" id="UP001576784"/>
    </source>
</evidence>
<dbReference type="InterPro" id="IPR016181">
    <property type="entry name" value="Acyl_CoA_acyltransferase"/>
</dbReference>
<organism evidence="2 3">
    <name type="scientific">Floridaenema flaviceps BLCC-F50</name>
    <dbReference type="NCBI Taxonomy" id="3153642"/>
    <lineage>
        <taxon>Bacteria</taxon>
        <taxon>Bacillati</taxon>
        <taxon>Cyanobacteriota</taxon>
        <taxon>Cyanophyceae</taxon>
        <taxon>Oscillatoriophycideae</taxon>
        <taxon>Aerosakkonematales</taxon>
        <taxon>Aerosakkonemataceae</taxon>
        <taxon>Floridanema</taxon>
        <taxon>Floridanema flaviceps</taxon>
    </lineage>
</organism>
<dbReference type="PROSITE" id="PS51186">
    <property type="entry name" value="GNAT"/>
    <property type="match status" value="1"/>
</dbReference>
<protein>
    <submittedName>
        <fullName evidence="2">N-acetyltransferase family protein</fullName>
    </submittedName>
</protein>
<dbReference type="Gene3D" id="3.40.630.30">
    <property type="match status" value="1"/>
</dbReference>
<dbReference type="InterPro" id="IPR052564">
    <property type="entry name" value="N-acetyltrans/Recomb-assoc"/>
</dbReference>
<keyword evidence="3" id="KW-1185">Reference proteome</keyword>
<dbReference type="InterPro" id="IPR000182">
    <property type="entry name" value="GNAT_dom"/>
</dbReference>
<reference evidence="2 3" key="1">
    <citation type="submission" date="2024-09" db="EMBL/GenBank/DDBJ databases">
        <title>Floridaenema gen nov. (Aerosakkonemataceae, Aerosakkonematales ord. nov., Cyanobacteria) from benthic tropical and subtropical fresh waters, with the description of four new species.</title>
        <authorList>
            <person name="Moretto J.A."/>
            <person name="Berthold D.E."/>
            <person name="Lefler F.W."/>
            <person name="Huang I.-S."/>
            <person name="Laughinghouse H. IV."/>
        </authorList>
    </citation>
    <scope>NUCLEOTIDE SEQUENCE [LARGE SCALE GENOMIC DNA]</scope>
    <source>
        <strain evidence="2 3">BLCC-F50</strain>
    </source>
</reference>
<dbReference type="RefSeq" id="WP_413263074.1">
    <property type="nucleotide sequence ID" value="NZ_JBHFNR010000075.1"/>
</dbReference>
<sequence>MSIREYQPSDAENLAAIYRDAVIGIGSTAYNAKQIEVWSSFPEDLEEFRHLLGQGLTIVALEEGELVAFGQLNPLNHIAFLYTATRVARKGYATKIYQQLEDYAKARNVQRLHTEASHISKHFFLKMGFSVIEMEIVDRKNTQFERFKMEKRLFQGDRDKGYTG</sequence>
<comment type="caution">
    <text evidence="2">The sequence shown here is derived from an EMBL/GenBank/DDBJ whole genome shotgun (WGS) entry which is preliminary data.</text>
</comment>
<dbReference type="CDD" id="cd04301">
    <property type="entry name" value="NAT_SF"/>
    <property type="match status" value="1"/>
</dbReference>
<accession>A0ABV4XNY5</accession>
<dbReference type="Proteomes" id="UP001576784">
    <property type="component" value="Unassembled WGS sequence"/>
</dbReference>
<dbReference type="Pfam" id="PF00583">
    <property type="entry name" value="Acetyltransf_1"/>
    <property type="match status" value="1"/>
</dbReference>
<dbReference type="EMBL" id="JBHFNR010000075">
    <property type="protein sequence ID" value="MFB2893413.1"/>
    <property type="molecule type" value="Genomic_DNA"/>
</dbReference>
<feature type="domain" description="N-acetyltransferase" evidence="1">
    <location>
        <begin position="1"/>
        <end position="154"/>
    </location>
</feature>
<evidence type="ECO:0000313" key="2">
    <source>
        <dbReference type="EMBL" id="MFB2893413.1"/>
    </source>
</evidence>
<name>A0ABV4XNY5_9CYAN</name>